<dbReference type="GO" id="GO:0005886">
    <property type="term" value="C:plasma membrane"/>
    <property type="evidence" value="ECO:0007669"/>
    <property type="project" value="TreeGrafter"/>
</dbReference>
<dbReference type="EC" id="2.7.13.3" evidence="3"/>
<dbReference type="InterPro" id="IPR000700">
    <property type="entry name" value="PAS-assoc_C"/>
</dbReference>
<name>F5RFT1_METUF</name>
<evidence type="ECO:0000313" key="14">
    <source>
        <dbReference type="Proteomes" id="UP000005019"/>
    </source>
</evidence>
<dbReference type="Pfam" id="PF01590">
    <property type="entry name" value="GAF"/>
    <property type="match status" value="1"/>
</dbReference>
<evidence type="ECO:0000313" key="13">
    <source>
        <dbReference type="EMBL" id="EGK70607.1"/>
    </source>
</evidence>
<evidence type="ECO:0000256" key="1">
    <source>
        <dbReference type="ARBA" id="ARBA00000085"/>
    </source>
</evidence>
<comment type="caution">
    <text evidence="13">The sequence shown here is derived from an EMBL/GenBank/DDBJ whole genome shotgun (WGS) entry which is preliminary data.</text>
</comment>
<dbReference type="SUPFAM" id="SSF55874">
    <property type="entry name" value="ATPase domain of HSP90 chaperone/DNA topoisomerase II/histidine kinase"/>
    <property type="match status" value="1"/>
</dbReference>
<feature type="domain" description="PAS" evidence="11">
    <location>
        <begin position="599"/>
        <end position="671"/>
    </location>
</feature>
<dbReference type="Pfam" id="PF08448">
    <property type="entry name" value="PAS_4"/>
    <property type="match status" value="1"/>
</dbReference>
<keyword evidence="8" id="KW-1133">Transmembrane helix</keyword>
<dbReference type="GO" id="GO:0000155">
    <property type="term" value="F:phosphorelay sensor kinase activity"/>
    <property type="evidence" value="ECO:0007669"/>
    <property type="project" value="InterPro"/>
</dbReference>
<evidence type="ECO:0000256" key="6">
    <source>
        <dbReference type="ARBA" id="ARBA00022777"/>
    </source>
</evidence>
<dbReference type="SMART" id="SM00388">
    <property type="entry name" value="HisKA"/>
    <property type="match status" value="1"/>
</dbReference>
<feature type="domain" description="PAC" evidence="12">
    <location>
        <begin position="673"/>
        <end position="725"/>
    </location>
</feature>
<accession>F5RFT1</accession>
<keyword evidence="14" id="KW-1185">Reference proteome</keyword>
<reference evidence="13 14" key="1">
    <citation type="journal article" date="2011" name="J. Bacteriol.">
        <title>Genome sequence of Methyloversatilis universalis FAM5T, a methylotrophic representative of the order Rhodocyclales.</title>
        <authorList>
            <person name="Kittichotirat W."/>
            <person name="Good N.M."/>
            <person name="Hall R."/>
            <person name="Bringel F."/>
            <person name="Lajus A."/>
            <person name="Medigue C."/>
            <person name="Smalley N.E."/>
            <person name="Beck D."/>
            <person name="Bumgarner R."/>
            <person name="Vuilleumier S."/>
            <person name="Kalyuzhnaya M.G."/>
        </authorList>
    </citation>
    <scope>NUCLEOTIDE SEQUENCE [LARGE SCALE GENOMIC DNA]</scope>
    <source>
        <strain evidence="14">ATCC BAA-1314 / JCM 13912 / FAM5</strain>
    </source>
</reference>
<dbReference type="STRING" id="1000565.METUNv1_03168"/>
<dbReference type="InterPro" id="IPR036890">
    <property type="entry name" value="HATPase_C_sf"/>
</dbReference>
<dbReference type="InterPro" id="IPR013656">
    <property type="entry name" value="PAS_4"/>
</dbReference>
<comment type="catalytic activity">
    <reaction evidence="1">
        <text>ATP + protein L-histidine = ADP + protein N-phospho-L-histidine.</text>
        <dbReference type="EC" id="2.7.13.3"/>
    </reaction>
</comment>
<dbReference type="InterPro" id="IPR016132">
    <property type="entry name" value="Phyto_chromo_attachment"/>
</dbReference>
<proteinExistence type="inferred from homology"/>
<evidence type="ECO:0000259" key="12">
    <source>
        <dbReference type="PROSITE" id="PS50113"/>
    </source>
</evidence>
<dbReference type="Pfam" id="PF13188">
    <property type="entry name" value="PAS_8"/>
    <property type="match status" value="1"/>
</dbReference>
<dbReference type="InterPro" id="IPR035965">
    <property type="entry name" value="PAS-like_dom_sf"/>
</dbReference>
<evidence type="ECO:0000256" key="5">
    <source>
        <dbReference type="ARBA" id="ARBA00022679"/>
    </source>
</evidence>
<keyword evidence="6 13" id="KW-0418">Kinase</keyword>
<dbReference type="SUPFAM" id="SSF47384">
    <property type="entry name" value="Homodimeric domain of signal transducing histidine kinase"/>
    <property type="match status" value="1"/>
</dbReference>
<dbReference type="SMART" id="SM00387">
    <property type="entry name" value="HATPase_c"/>
    <property type="match status" value="1"/>
</dbReference>
<dbReference type="Gene3D" id="3.30.450.20">
    <property type="entry name" value="PAS domain"/>
    <property type="match status" value="2"/>
</dbReference>
<dbReference type="InterPro" id="IPR036097">
    <property type="entry name" value="HisK_dim/P_sf"/>
</dbReference>
<dbReference type="Gene3D" id="3.30.565.10">
    <property type="entry name" value="Histidine kinase-like ATPase, C-terminal domain"/>
    <property type="match status" value="1"/>
</dbReference>
<dbReference type="GO" id="GO:0009927">
    <property type="term" value="F:histidine phosphotransfer kinase activity"/>
    <property type="evidence" value="ECO:0007669"/>
    <property type="project" value="TreeGrafter"/>
</dbReference>
<evidence type="ECO:0000256" key="7">
    <source>
        <dbReference type="SAM" id="Coils"/>
    </source>
</evidence>
<dbReference type="PRINTS" id="PR00344">
    <property type="entry name" value="BCTRLSENSOR"/>
</dbReference>
<dbReference type="SMART" id="SM00091">
    <property type="entry name" value="PAS"/>
    <property type="match status" value="2"/>
</dbReference>
<feature type="transmembrane region" description="Helical" evidence="8">
    <location>
        <begin position="114"/>
        <end position="132"/>
    </location>
</feature>
<evidence type="ECO:0000259" key="9">
    <source>
        <dbReference type="PROSITE" id="PS50046"/>
    </source>
</evidence>
<dbReference type="PROSITE" id="PS50112">
    <property type="entry name" value="PAS"/>
    <property type="match status" value="1"/>
</dbReference>
<dbReference type="NCBIfam" id="TIGR00229">
    <property type="entry name" value="sensory_box"/>
    <property type="match status" value="2"/>
</dbReference>
<keyword evidence="5" id="KW-0808">Transferase</keyword>
<dbReference type="PROSITE" id="PS50113">
    <property type="entry name" value="PAC"/>
    <property type="match status" value="1"/>
</dbReference>
<dbReference type="Pfam" id="PF00512">
    <property type="entry name" value="HisKA"/>
    <property type="match status" value="1"/>
</dbReference>
<dbReference type="EMBL" id="AFHG01000056">
    <property type="protein sequence ID" value="EGK70607.1"/>
    <property type="molecule type" value="Genomic_DNA"/>
</dbReference>
<dbReference type="InterPro" id="IPR001610">
    <property type="entry name" value="PAC"/>
</dbReference>
<dbReference type="eggNOG" id="COG2205">
    <property type="taxonomic scope" value="Bacteria"/>
</dbReference>
<evidence type="ECO:0000256" key="2">
    <source>
        <dbReference type="ARBA" id="ARBA00006402"/>
    </source>
</evidence>
<dbReference type="InterPro" id="IPR005467">
    <property type="entry name" value="His_kinase_dom"/>
</dbReference>
<keyword evidence="8" id="KW-0472">Membrane</keyword>
<dbReference type="PROSITE" id="PS50109">
    <property type="entry name" value="HIS_KIN"/>
    <property type="match status" value="1"/>
</dbReference>
<protein>
    <recommendedName>
        <fullName evidence="3">histidine kinase</fullName>
        <ecNumber evidence="3">2.7.13.3</ecNumber>
    </recommendedName>
</protein>
<dbReference type="OrthoDB" id="8552871at2"/>
<dbReference type="RefSeq" id="WP_008063371.1">
    <property type="nucleotide sequence ID" value="NZ_AFHG01000056.1"/>
</dbReference>
<feature type="transmembrane region" description="Helical" evidence="8">
    <location>
        <begin position="43"/>
        <end position="73"/>
    </location>
</feature>
<dbReference type="PANTHER" id="PTHR43047:SF63">
    <property type="entry name" value="HISTIDINE KINASE"/>
    <property type="match status" value="1"/>
</dbReference>
<dbReference type="InterPro" id="IPR003594">
    <property type="entry name" value="HATPase_dom"/>
</dbReference>
<dbReference type="Pfam" id="PF02518">
    <property type="entry name" value="HATPase_c"/>
    <property type="match status" value="1"/>
</dbReference>
<dbReference type="InterPro" id="IPR000014">
    <property type="entry name" value="PAS"/>
</dbReference>
<feature type="transmembrane region" description="Helical" evidence="8">
    <location>
        <begin position="208"/>
        <end position="235"/>
    </location>
</feature>
<dbReference type="InterPro" id="IPR029016">
    <property type="entry name" value="GAF-like_dom_sf"/>
</dbReference>
<dbReference type="SMART" id="SM00065">
    <property type="entry name" value="GAF"/>
    <property type="match status" value="1"/>
</dbReference>
<dbReference type="Gene3D" id="1.10.287.130">
    <property type="match status" value="1"/>
</dbReference>
<dbReference type="SUPFAM" id="SSF55781">
    <property type="entry name" value="GAF domain-like"/>
    <property type="match status" value="1"/>
</dbReference>
<dbReference type="CDD" id="cd00130">
    <property type="entry name" value="PAS"/>
    <property type="match status" value="1"/>
</dbReference>
<evidence type="ECO:0000259" key="10">
    <source>
        <dbReference type="PROSITE" id="PS50109"/>
    </source>
</evidence>
<evidence type="ECO:0000256" key="4">
    <source>
        <dbReference type="ARBA" id="ARBA00022553"/>
    </source>
</evidence>
<comment type="similarity">
    <text evidence="2">In the N-terminal section; belongs to the phytochrome family.</text>
</comment>
<feature type="transmembrane region" description="Helical" evidence="8">
    <location>
        <begin position="152"/>
        <end position="171"/>
    </location>
</feature>
<feature type="transmembrane region" description="Helical" evidence="8">
    <location>
        <begin position="183"/>
        <end position="202"/>
    </location>
</feature>
<evidence type="ECO:0000256" key="8">
    <source>
        <dbReference type="SAM" id="Phobius"/>
    </source>
</evidence>
<evidence type="ECO:0000256" key="3">
    <source>
        <dbReference type="ARBA" id="ARBA00012438"/>
    </source>
</evidence>
<dbReference type="CDD" id="cd00082">
    <property type="entry name" value="HisKA"/>
    <property type="match status" value="1"/>
</dbReference>
<keyword evidence="8" id="KW-0812">Transmembrane</keyword>
<keyword evidence="7" id="KW-0175">Coiled coil</keyword>
<dbReference type="PANTHER" id="PTHR43047">
    <property type="entry name" value="TWO-COMPONENT HISTIDINE PROTEIN KINASE"/>
    <property type="match status" value="1"/>
</dbReference>
<dbReference type="SMART" id="SM00086">
    <property type="entry name" value="PAC"/>
    <property type="match status" value="2"/>
</dbReference>
<evidence type="ECO:0000259" key="11">
    <source>
        <dbReference type="PROSITE" id="PS50112"/>
    </source>
</evidence>
<dbReference type="PROSITE" id="PS50046">
    <property type="entry name" value="PHYTOCHROME_2"/>
    <property type="match status" value="1"/>
</dbReference>
<dbReference type="AlphaFoldDB" id="F5RFT1"/>
<feature type="coiled-coil region" evidence="7">
    <location>
        <begin position="727"/>
        <end position="754"/>
    </location>
</feature>
<dbReference type="InterPro" id="IPR003018">
    <property type="entry name" value="GAF"/>
</dbReference>
<dbReference type="CDD" id="cd16922">
    <property type="entry name" value="HATPase_EvgS-ArcB-TorS-like"/>
    <property type="match status" value="1"/>
</dbReference>
<sequence length="989" mass="107776">MSASPHTRLQPFSLFLTAAGCAAASALDPLLGLSDGQPPVLQLAPGVLFACVLMFGYLHAVPALLVAVVAAVLQGVAPLPALLQAGLDALLVCLAVQALRTFPLQPFPRMRADHYGWFIAAALAVSVGSGAADAWTPSAPFYVSDWTLHAAGRFAGTLLMVQLVAGWTGHLNWRGLPGDLGQALPWLLLTLLMTAEPFLRVLDGPEPWMLLLPAVLVWSAIQLKVRWMSLLLVLMHATALYGTQARLGPFGNEAPLAALMLLQAFIVTFSIAPYALAITLNERAAASRRARIREAQLLDLFDGSIQGILIHREFKPLYANRRAAELLGFPSVADLMAQRSLASMVVADDMPVIASDSNRRLLAAGRVLPMQADVLRADGERRTLDSVIRQVQWDGANAIQATFIDVTDDLRARREQRGRLERQEKQLSAIMRLGVDQALSAGEDGALATVTEVVAGALSLPRVSVWRLEPEQGRLRCLDLYDARRQEVAGGHAAGDQIDPEDFPHYLALMRSGRALAVADARSDVQAHEFRRGYLDSHGVTAMLDAPVFLDGRLAGVICLEHTEGRREWLHDEQRFAGELATLIGRYLVALERRRARAAQARLSAILDATPDYVSTVDTDLRITYLNLAARRTVGLAGTTLLPDLLVGDLYPPEAYSHYLKVELPAVLRDGIWVGETALRTPDGGSTPMSAVRVAHRDADGQVQYISSVLRDISGIKRTELALREANETLELRVEERTAELARANERLKDLDRLKSMFIASMSHELRTPLNSIIGFTGVVLAGMAGELNTRQHDQLTRVYGSARHLLALITDVIDISKIEAGFIDVFEERFEVASVIDEAVQSVAQAAREKDLFIQVHQPPGLLVQADRRRLLQCILNFMSNAVKYTVEGTITVEASVRGSWLDISVEDTGIGMDEAGLARLFQPFERIDSQLRVKTPGTGLGLYLTRKIATELLAGSVDVRSTEGVGSRFTLSVPREGSGRAAEGVRP</sequence>
<gene>
    <name evidence="13" type="ORF">METUNv1_03168</name>
</gene>
<feature type="transmembrane region" description="Helical" evidence="8">
    <location>
        <begin position="12"/>
        <end position="31"/>
    </location>
</feature>
<dbReference type="InterPro" id="IPR003661">
    <property type="entry name" value="HisK_dim/P_dom"/>
</dbReference>
<dbReference type="InterPro" id="IPR004358">
    <property type="entry name" value="Sig_transdc_His_kin-like_C"/>
</dbReference>
<dbReference type="Gene3D" id="3.30.450.40">
    <property type="match status" value="1"/>
</dbReference>
<organism evidence="13 14">
    <name type="scientific">Methyloversatilis universalis (strain ATCC BAA-1314 / DSM 25237 / JCM 13912 / CCUG 52030 / FAM5)</name>
    <dbReference type="NCBI Taxonomy" id="1000565"/>
    <lineage>
        <taxon>Bacteria</taxon>
        <taxon>Pseudomonadati</taxon>
        <taxon>Pseudomonadota</taxon>
        <taxon>Betaproteobacteria</taxon>
        <taxon>Nitrosomonadales</taxon>
        <taxon>Sterolibacteriaceae</taxon>
        <taxon>Methyloversatilis</taxon>
    </lineage>
</organism>
<dbReference type="Proteomes" id="UP000005019">
    <property type="component" value="Unassembled WGS sequence"/>
</dbReference>
<keyword evidence="4" id="KW-0597">Phosphoprotein</keyword>
<feature type="transmembrane region" description="Helical" evidence="8">
    <location>
        <begin position="256"/>
        <end position="276"/>
    </location>
</feature>
<dbReference type="SUPFAM" id="SSF55785">
    <property type="entry name" value="PYP-like sensor domain (PAS domain)"/>
    <property type="match status" value="2"/>
</dbReference>
<feature type="domain" description="Histidine kinase" evidence="10">
    <location>
        <begin position="761"/>
        <end position="979"/>
    </location>
</feature>
<feature type="domain" description="Phytochrome chromophore attachment site" evidence="9">
    <location>
        <begin position="443"/>
        <end position="583"/>
    </location>
</feature>